<keyword evidence="2" id="KW-1185">Reference proteome</keyword>
<proteinExistence type="predicted"/>
<dbReference type="NCBIfam" id="TIGR01484">
    <property type="entry name" value="HAD-SF-IIB"/>
    <property type="match status" value="1"/>
</dbReference>
<accession>A0ABR5PXS7</accession>
<dbReference type="GO" id="GO:0016787">
    <property type="term" value="F:hydrolase activity"/>
    <property type="evidence" value="ECO:0007669"/>
    <property type="project" value="UniProtKB-KW"/>
</dbReference>
<dbReference type="SFLD" id="SFLDG01140">
    <property type="entry name" value="C2.B:_Phosphomannomutase_and_P"/>
    <property type="match status" value="1"/>
</dbReference>
<dbReference type="PANTHER" id="PTHR10000">
    <property type="entry name" value="PHOSPHOSERINE PHOSPHATASE"/>
    <property type="match status" value="1"/>
</dbReference>
<protein>
    <submittedName>
        <fullName evidence="1">HAD superfamily hydrolase</fullName>
    </submittedName>
</protein>
<dbReference type="EMBL" id="AYZO01000001">
    <property type="protein sequence ID" value="KRN14820.1"/>
    <property type="molecule type" value="Genomic_DNA"/>
</dbReference>
<reference evidence="1 2" key="1">
    <citation type="journal article" date="2015" name="Genome Announc.">
        <title>Expanding the biotechnology potential of lactobacilli through comparative genomics of 213 strains and associated genera.</title>
        <authorList>
            <person name="Sun Z."/>
            <person name="Harris H.M."/>
            <person name="McCann A."/>
            <person name="Guo C."/>
            <person name="Argimon S."/>
            <person name="Zhang W."/>
            <person name="Yang X."/>
            <person name="Jeffery I.B."/>
            <person name="Cooney J.C."/>
            <person name="Kagawa T.F."/>
            <person name="Liu W."/>
            <person name="Song Y."/>
            <person name="Salvetti E."/>
            <person name="Wrobel A."/>
            <person name="Rasinkangas P."/>
            <person name="Parkhill J."/>
            <person name="Rea M.C."/>
            <person name="O'Sullivan O."/>
            <person name="Ritari J."/>
            <person name="Douillard F.P."/>
            <person name="Paul Ross R."/>
            <person name="Yang R."/>
            <person name="Briner A.E."/>
            <person name="Felis G.E."/>
            <person name="de Vos W.M."/>
            <person name="Barrangou R."/>
            <person name="Klaenhammer T.R."/>
            <person name="Caufield P.W."/>
            <person name="Cui Y."/>
            <person name="Zhang H."/>
            <person name="O'Toole P.W."/>
        </authorList>
    </citation>
    <scope>NUCLEOTIDE SEQUENCE [LARGE SCALE GENOMIC DNA]</scope>
    <source>
        <strain evidence="1 2">DSM 23908</strain>
    </source>
</reference>
<dbReference type="Gene3D" id="3.30.1240.10">
    <property type="match status" value="1"/>
</dbReference>
<sequence length="313" mass="34403">MILKDKLIFIERLNEMIKLVACDLDGTLFNSDMMVSPENATAIKAAQQNGIEFLVATGRAPRESKVLLEDAGIKSGFINLNGALVFDASGKLIIKHPIPANSAMKLINLLHDNHFYFEIVTADNVYTEDLSKRITNVAHFMVDLNAGITFREAVAITAGNKSILNMTQVDSYDELFQNEDPKIMKFLVFDHRGHEAFEDVITEINQLNGLVVTSSSSSNIEINAVQAQKGLALLDYAQIKHIKRKEIAAIGDNLNDESMIREAGIGVAMGNAVPKIKHLAQITTSSNNDNGVAKVLYKFIDENKSGNNDEILA</sequence>
<gene>
    <name evidence="1" type="ORF">FC38_GL000114</name>
</gene>
<dbReference type="InterPro" id="IPR006379">
    <property type="entry name" value="HAD-SF_hydro_IIB"/>
</dbReference>
<dbReference type="PROSITE" id="PS01229">
    <property type="entry name" value="COF_2"/>
    <property type="match status" value="1"/>
</dbReference>
<dbReference type="SUPFAM" id="SSF56784">
    <property type="entry name" value="HAD-like"/>
    <property type="match status" value="1"/>
</dbReference>
<keyword evidence="1" id="KW-0378">Hydrolase</keyword>
<dbReference type="PANTHER" id="PTHR10000:SF55">
    <property type="entry name" value="5-AMINO-6-(5-PHOSPHO-D-RIBITYLAMINO)URACIL PHOSPHATASE YCSE"/>
    <property type="match status" value="1"/>
</dbReference>
<dbReference type="CDD" id="cd07516">
    <property type="entry name" value="HAD_Pase"/>
    <property type="match status" value="1"/>
</dbReference>
<name>A0ABR5PXS7_9LACO</name>
<dbReference type="InterPro" id="IPR023214">
    <property type="entry name" value="HAD_sf"/>
</dbReference>
<organism evidence="1 2">
    <name type="scientific">Lactobacillus gigeriorum DSM 23908 = CRBIP 24.85</name>
    <dbReference type="NCBI Taxonomy" id="1423751"/>
    <lineage>
        <taxon>Bacteria</taxon>
        <taxon>Bacillati</taxon>
        <taxon>Bacillota</taxon>
        <taxon>Bacilli</taxon>
        <taxon>Lactobacillales</taxon>
        <taxon>Lactobacillaceae</taxon>
        <taxon>Lactobacillus</taxon>
    </lineage>
</organism>
<dbReference type="InterPro" id="IPR000150">
    <property type="entry name" value="Cof"/>
</dbReference>
<dbReference type="Proteomes" id="UP000051521">
    <property type="component" value="Unassembled WGS sequence"/>
</dbReference>
<dbReference type="InterPro" id="IPR036412">
    <property type="entry name" value="HAD-like_sf"/>
</dbReference>
<dbReference type="SFLD" id="SFLDS00003">
    <property type="entry name" value="Haloacid_Dehalogenase"/>
    <property type="match status" value="1"/>
</dbReference>
<dbReference type="NCBIfam" id="TIGR00099">
    <property type="entry name" value="Cof-subfamily"/>
    <property type="match status" value="1"/>
</dbReference>
<dbReference type="SFLD" id="SFLDG01144">
    <property type="entry name" value="C2.B.4:_PGP_Like"/>
    <property type="match status" value="1"/>
</dbReference>
<evidence type="ECO:0000313" key="2">
    <source>
        <dbReference type="Proteomes" id="UP000051521"/>
    </source>
</evidence>
<evidence type="ECO:0000313" key="1">
    <source>
        <dbReference type="EMBL" id="KRN14820.1"/>
    </source>
</evidence>
<dbReference type="Pfam" id="PF08282">
    <property type="entry name" value="Hydrolase_3"/>
    <property type="match status" value="1"/>
</dbReference>
<comment type="caution">
    <text evidence="1">The sequence shown here is derived from an EMBL/GenBank/DDBJ whole genome shotgun (WGS) entry which is preliminary data.</text>
</comment>
<dbReference type="Gene3D" id="3.40.50.1000">
    <property type="entry name" value="HAD superfamily/HAD-like"/>
    <property type="match status" value="1"/>
</dbReference>